<dbReference type="EMBL" id="FWEV01000316">
    <property type="protein sequence ID" value="SLM32405.1"/>
    <property type="molecule type" value="Genomic_DNA"/>
</dbReference>
<feature type="compositionally biased region" description="Pro residues" evidence="1">
    <location>
        <begin position="204"/>
        <end position="214"/>
    </location>
</feature>
<proteinExistence type="predicted"/>
<evidence type="ECO:0000256" key="2">
    <source>
        <dbReference type="SAM" id="SignalP"/>
    </source>
</evidence>
<dbReference type="RefSeq" id="WP_080802139.1">
    <property type="nucleotide sequence ID" value="NZ_LT828543.1"/>
</dbReference>
<keyword evidence="2" id="KW-0732">Signal</keyword>
<feature type="chain" id="PRO_5010742715" evidence="2">
    <location>
        <begin position="23"/>
        <end position="214"/>
    </location>
</feature>
<reference evidence="3 4" key="1">
    <citation type="submission" date="2017-03" db="EMBL/GenBank/DDBJ databases">
        <authorList>
            <person name="Afonso C.L."/>
            <person name="Miller P.J."/>
            <person name="Scott M.A."/>
            <person name="Spackman E."/>
            <person name="Goraichik I."/>
            <person name="Dimitrov K.M."/>
            <person name="Suarez D.L."/>
            <person name="Swayne D.E."/>
        </authorList>
    </citation>
    <scope>NUCLEOTIDE SEQUENCE [LARGE SCALE GENOMIC DNA]</scope>
    <source>
        <strain evidence="3">PRJEB14757</strain>
    </source>
</reference>
<evidence type="ECO:0000313" key="3">
    <source>
        <dbReference type="EMBL" id="SLM32405.1"/>
    </source>
</evidence>
<accession>A0A1W1HJ20</accession>
<evidence type="ECO:0000256" key="1">
    <source>
        <dbReference type="SAM" id="MobiDB-lite"/>
    </source>
</evidence>
<feature type="signal peptide" evidence="2">
    <location>
        <begin position="1"/>
        <end position="22"/>
    </location>
</feature>
<gene>
    <name evidence="3" type="ORF">MTBBW1_710005</name>
</gene>
<dbReference type="AlphaFoldDB" id="A0A1W1HJ20"/>
<sequence>MRNVIVTIMSLFVFLFAANAHAEEELIWNPTHILGSMVIGYADFFVQEDGSETGVFTTVLERNTEDNELFEQLIVIGIPGSDQAVVIGIPVGAGGVAATPIVIPRPAGGAGAVGATPINVPSPVINNFSSVAHIDHWSQGGIEGEGVDSLGHIDHWSETELGFENPAMEFDPVPEPPPEGYDPSWELGDVAGSAGLVGEVPEPGGTPPGPNMFE</sequence>
<organism evidence="3 4">
    <name type="scientific">Desulfamplus magnetovallimortis</name>
    <dbReference type="NCBI Taxonomy" id="1246637"/>
    <lineage>
        <taxon>Bacteria</taxon>
        <taxon>Pseudomonadati</taxon>
        <taxon>Thermodesulfobacteriota</taxon>
        <taxon>Desulfobacteria</taxon>
        <taxon>Desulfobacterales</taxon>
        <taxon>Desulfobacteraceae</taxon>
        <taxon>Desulfamplus</taxon>
    </lineage>
</organism>
<dbReference type="Proteomes" id="UP000191931">
    <property type="component" value="Unassembled WGS sequence"/>
</dbReference>
<evidence type="ECO:0000313" key="4">
    <source>
        <dbReference type="Proteomes" id="UP000191931"/>
    </source>
</evidence>
<name>A0A1W1HJ20_9BACT</name>
<dbReference type="STRING" id="1246637.MTBBW1_710005"/>
<feature type="region of interest" description="Disordered" evidence="1">
    <location>
        <begin position="169"/>
        <end position="214"/>
    </location>
</feature>
<protein>
    <submittedName>
        <fullName evidence="3">Uncharacterized protein</fullName>
    </submittedName>
</protein>
<keyword evidence="4" id="KW-1185">Reference proteome</keyword>